<keyword evidence="1 3" id="KW-0378">Hydrolase</keyword>
<name>A0ABU7Z0B0_9GAMM</name>
<proteinExistence type="predicted"/>
<evidence type="ECO:0000313" key="3">
    <source>
        <dbReference type="EMBL" id="MEG3184673.1"/>
    </source>
</evidence>
<dbReference type="EMBL" id="JAXGFP010000006">
    <property type="protein sequence ID" value="MEG3184673.1"/>
    <property type="molecule type" value="Genomic_DNA"/>
</dbReference>
<dbReference type="Proteomes" id="UP001355056">
    <property type="component" value="Unassembled WGS sequence"/>
</dbReference>
<dbReference type="RefSeq" id="WP_332617426.1">
    <property type="nucleotide sequence ID" value="NZ_JAXGFP010000006.1"/>
</dbReference>
<protein>
    <submittedName>
        <fullName evidence="3">Isochorismatase family cysteine hydrolase</fullName>
        <ecNumber evidence="3">3.-.-.-</ecNumber>
    </submittedName>
</protein>
<accession>A0ABU7Z0B0</accession>
<dbReference type="InterPro" id="IPR036380">
    <property type="entry name" value="Isochorismatase-like_sf"/>
</dbReference>
<dbReference type="InterPro" id="IPR000868">
    <property type="entry name" value="Isochorismatase-like_dom"/>
</dbReference>
<dbReference type="GO" id="GO:0016787">
    <property type="term" value="F:hydrolase activity"/>
    <property type="evidence" value="ECO:0007669"/>
    <property type="project" value="UniProtKB-KW"/>
</dbReference>
<dbReference type="PANTHER" id="PTHR43540">
    <property type="entry name" value="PEROXYUREIDOACRYLATE/UREIDOACRYLATE AMIDOHYDROLASE-RELATED"/>
    <property type="match status" value="1"/>
</dbReference>
<keyword evidence="4" id="KW-1185">Reference proteome</keyword>
<evidence type="ECO:0000259" key="2">
    <source>
        <dbReference type="Pfam" id="PF00857"/>
    </source>
</evidence>
<reference evidence="3 4" key="1">
    <citation type="journal article" date="2016" name="Int. J. Syst. Evol. Microbiol.">
        <title>Lysobacter erysipheiresistens sp. nov., an antagonist of powdery mildew, isolated from tobacco-cultivated soil.</title>
        <authorList>
            <person name="Xie B."/>
            <person name="Li T."/>
            <person name="Lin X."/>
            <person name="Wang C.J."/>
            <person name="Chen Y.J."/>
            <person name="Liu W.J."/>
            <person name="Zhao Z.W."/>
        </authorList>
    </citation>
    <scope>NUCLEOTIDE SEQUENCE [LARGE SCALE GENOMIC DNA]</scope>
    <source>
        <strain evidence="3 4">RS-LYSO-3</strain>
    </source>
</reference>
<dbReference type="PANTHER" id="PTHR43540:SF6">
    <property type="entry name" value="ISOCHORISMATASE-LIKE DOMAIN-CONTAINING PROTEIN"/>
    <property type="match status" value="1"/>
</dbReference>
<sequence length="176" mass="19327">MALVIVDMINPLDFRGGAAVLPRALAAARRIDRLKQRLKAGGNPVVYANDNFTKWRMGFNEIVAICANGSRGADIARLLAPEPDDHFVLKPKHSAFFEAPLETLLAKLKTRRLVITGLATDGCVLATAMDAHMREYEVHVPRDCVAAASDARTTRALELMKTAMDVDVRASRYVQP</sequence>
<dbReference type="CDD" id="cd00431">
    <property type="entry name" value="cysteine_hydrolases"/>
    <property type="match status" value="1"/>
</dbReference>
<dbReference type="InterPro" id="IPR050272">
    <property type="entry name" value="Isochorismatase-like_hydrls"/>
</dbReference>
<gene>
    <name evidence="3" type="ORF">SNE34_11695</name>
</gene>
<dbReference type="SUPFAM" id="SSF52499">
    <property type="entry name" value="Isochorismatase-like hydrolases"/>
    <property type="match status" value="1"/>
</dbReference>
<evidence type="ECO:0000313" key="4">
    <source>
        <dbReference type="Proteomes" id="UP001355056"/>
    </source>
</evidence>
<dbReference type="Pfam" id="PF00857">
    <property type="entry name" value="Isochorismatase"/>
    <property type="match status" value="1"/>
</dbReference>
<dbReference type="EC" id="3.-.-.-" evidence="3"/>
<dbReference type="Gene3D" id="3.40.50.850">
    <property type="entry name" value="Isochorismatase-like"/>
    <property type="match status" value="1"/>
</dbReference>
<feature type="domain" description="Isochorismatase-like" evidence="2">
    <location>
        <begin position="2"/>
        <end position="163"/>
    </location>
</feature>
<comment type="caution">
    <text evidence="3">The sequence shown here is derived from an EMBL/GenBank/DDBJ whole genome shotgun (WGS) entry which is preliminary data.</text>
</comment>
<evidence type="ECO:0000256" key="1">
    <source>
        <dbReference type="ARBA" id="ARBA00022801"/>
    </source>
</evidence>
<organism evidence="3 4">
    <name type="scientific">Novilysobacter erysipheiresistens</name>
    <dbReference type="NCBI Taxonomy" id="1749332"/>
    <lineage>
        <taxon>Bacteria</taxon>
        <taxon>Pseudomonadati</taxon>
        <taxon>Pseudomonadota</taxon>
        <taxon>Gammaproteobacteria</taxon>
        <taxon>Lysobacterales</taxon>
        <taxon>Lysobacteraceae</taxon>
        <taxon>Novilysobacter</taxon>
    </lineage>
</organism>